<organism evidence="1 2">
    <name type="scientific">Staurois parvus</name>
    <dbReference type="NCBI Taxonomy" id="386267"/>
    <lineage>
        <taxon>Eukaryota</taxon>
        <taxon>Metazoa</taxon>
        <taxon>Chordata</taxon>
        <taxon>Craniata</taxon>
        <taxon>Vertebrata</taxon>
        <taxon>Euteleostomi</taxon>
        <taxon>Amphibia</taxon>
        <taxon>Batrachia</taxon>
        <taxon>Anura</taxon>
        <taxon>Neobatrachia</taxon>
        <taxon>Ranoidea</taxon>
        <taxon>Ranidae</taxon>
        <taxon>Staurois</taxon>
    </lineage>
</organism>
<evidence type="ECO:0000313" key="1">
    <source>
        <dbReference type="EMBL" id="CAI9544210.1"/>
    </source>
</evidence>
<dbReference type="EMBL" id="CATNWA010002960">
    <property type="protein sequence ID" value="CAI9544210.1"/>
    <property type="molecule type" value="Genomic_DNA"/>
</dbReference>
<protein>
    <submittedName>
        <fullName evidence="1">Uncharacterized protein</fullName>
    </submittedName>
</protein>
<sequence>MNLSKSIVIGYRFSFTWPAHHHTDNQDIFKSPEFYPIQGRTDHLESQALPEGPGS</sequence>
<proteinExistence type="predicted"/>
<dbReference type="Proteomes" id="UP001162483">
    <property type="component" value="Unassembled WGS sequence"/>
</dbReference>
<evidence type="ECO:0000313" key="2">
    <source>
        <dbReference type="Proteomes" id="UP001162483"/>
    </source>
</evidence>
<reference evidence="1" key="1">
    <citation type="submission" date="2023-05" db="EMBL/GenBank/DDBJ databases">
        <authorList>
            <person name="Stuckert A."/>
        </authorList>
    </citation>
    <scope>NUCLEOTIDE SEQUENCE</scope>
</reference>
<name>A0ABN9B9F4_9NEOB</name>
<keyword evidence="2" id="KW-1185">Reference proteome</keyword>
<feature type="non-terminal residue" evidence="1">
    <location>
        <position position="55"/>
    </location>
</feature>
<accession>A0ABN9B9F4</accession>
<comment type="caution">
    <text evidence="1">The sequence shown here is derived from an EMBL/GenBank/DDBJ whole genome shotgun (WGS) entry which is preliminary data.</text>
</comment>
<gene>
    <name evidence="1" type="ORF">SPARVUS_LOCUS2431962</name>
</gene>